<evidence type="ECO:0000313" key="2">
    <source>
        <dbReference type="EMBL" id="CUS22896.1"/>
    </source>
</evidence>
<feature type="compositionally biased region" description="Polar residues" evidence="1">
    <location>
        <begin position="529"/>
        <end position="541"/>
    </location>
</feature>
<feature type="region of interest" description="Disordered" evidence="1">
    <location>
        <begin position="217"/>
        <end position="247"/>
    </location>
</feature>
<dbReference type="OrthoDB" id="4068315at2759"/>
<dbReference type="InterPro" id="IPR019021">
    <property type="entry name" value="Mms22"/>
</dbReference>
<dbReference type="PANTHER" id="PTHR28122:SF1">
    <property type="entry name" value="E3 UBIQUITIN-PROTEIN LIGASE SUBSTRATE RECEPTOR MMS22"/>
    <property type="match status" value="1"/>
</dbReference>
<feature type="region of interest" description="Disordered" evidence="1">
    <location>
        <begin position="151"/>
        <end position="171"/>
    </location>
</feature>
<feature type="region of interest" description="Disordered" evidence="1">
    <location>
        <begin position="325"/>
        <end position="356"/>
    </location>
</feature>
<feature type="region of interest" description="Disordered" evidence="1">
    <location>
        <begin position="449"/>
        <end position="489"/>
    </location>
</feature>
<feature type="region of interest" description="Disordered" evidence="1">
    <location>
        <begin position="524"/>
        <end position="545"/>
    </location>
</feature>
<accession>A0A0P1KUN1</accession>
<dbReference type="GO" id="GO:0035361">
    <property type="term" value="C:Cul8-RING ubiquitin ligase complex"/>
    <property type="evidence" value="ECO:0007669"/>
    <property type="project" value="TreeGrafter"/>
</dbReference>
<reference evidence="3" key="1">
    <citation type="submission" date="2015-10" db="EMBL/GenBank/DDBJ databases">
        <authorList>
            <person name="Devillers H."/>
        </authorList>
    </citation>
    <scope>NUCLEOTIDE SEQUENCE [LARGE SCALE GENOMIC DNA]</scope>
</reference>
<proteinExistence type="predicted"/>
<dbReference type="Proteomes" id="UP000236544">
    <property type="component" value="Unassembled WGS sequence"/>
</dbReference>
<organism evidence="2 3">
    <name type="scientific">Lachancea quebecensis</name>
    <dbReference type="NCBI Taxonomy" id="1654605"/>
    <lineage>
        <taxon>Eukaryota</taxon>
        <taxon>Fungi</taxon>
        <taxon>Dikarya</taxon>
        <taxon>Ascomycota</taxon>
        <taxon>Saccharomycotina</taxon>
        <taxon>Saccharomycetes</taxon>
        <taxon>Saccharomycetales</taxon>
        <taxon>Saccharomycetaceae</taxon>
        <taxon>Lachancea</taxon>
    </lineage>
</organism>
<dbReference type="PANTHER" id="PTHR28122">
    <property type="entry name" value="E3 UBIQUITIN-PROTEIN LIGASE SUBSTRATE RECEPTOR MMS22"/>
    <property type="match status" value="1"/>
</dbReference>
<dbReference type="GO" id="GO:0000724">
    <property type="term" value="P:double-strand break repair via homologous recombination"/>
    <property type="evidence" value="ECO:0007669"/>
    <property type="project" value="TreeGrafter"/>
</dbReference>
<feature type="compositionally biased region" description="Basic residues" evidence="1">
    <location>
        <begin position="226"/>
        <end position="246"/>
    </location>
</feature>
<sequence length="1441" mass="165312">MDEDTSLTYIADSEAETDEHVLWRPEGPAPCGADIQINHYSKENVPVLEPFALQQLDEYDARRDTTMQRARSLRKRTAIQKKPYSLDRIKHRQLLRGFGIPVGDDLPSTLQDQGDKQYSDDGSQGDYFANGTEFEAEDGIVEDFKSISSEHRSYNRNKDNEITSEAQGRPEKEILRNSSTIEKVTHAKNSITYRGRLVSVNSGFRGILPKVAWTKALNDPSQSKKPLPKQRRKSGKGIAKRKKQKLNQRQDDGLFGDFFVADDNSLFEDKAPRFEENILNSQEEIPELISKYFDSKYNEAYAFDDLSDPDPEGSDTFGELDIRSTIAAQSKRPRKPSPLKLNSPDEPLKAGTSYGVSSEDFSSAEEWDGYAIDTMLRARTKKATGSAKAEKTKRVKKFHGIAANRTGVSRRSGAGVANLQNGSHYSIKYKKLSAIPKYRKSIRYKLNELPGEEENSPRLQELDEPQQQHVADSKFSSWQNNSVPNNVVSSRTQRPNLLVPRAGKLFFETAIEQESDRFTLVPSLKKTGNKNNLEPTQSSENSQKEAESDVQLFDAIIFDRLVHPPDTINFTLSGKAFKVSRFDTNFGNSLREIFNHVIEIGASDTEVTIMNASLVAVLYHLNKPGLWELVNDFHKKFRSKVNLLRSRAKAIHFYQISVCQVMLLEITGYSSVSRLLASEVTKKIIDHTVSFFRLLSKCFSLVANSGLMERCYILLAKVVEKTSLKQELWERLRNVLFPPNVALILVKYFPIKESSWQIVELGHTFNNVMDWFNFVHFSVRACHWEISHKLILGIYDFLKIRKFQDFEEEENRWSEYPVFSQKELKQSRMTVFNNFLELLISVSLPMSIIERITPLGQIVSLKSPGLLANRINLLLVLADQAPTSFEIKLEDLCYPYLHETYADPISPIILDLILKGFISIIQINSTKNLPLRTRFISLIWQCVLKSQDPRVEKAWLNFLHSLCSIFNNLNNSEPIILKALHPVLMSTLLNKNNYKDGVALIKLYEDNLQKLEPAWVARNLHQVVANSVGHSERIFSFYFNITEYLASRKIITWWSVLKYNNFNHSDDYKLLFYTRVIEKCDDSTFLQIRHVLFQTVTDLLLRRSDVSFIKFLRSISKRDRLFKINPELPFTASHLEIITKVLAGFKKSNDRTVIRAVICKLKELLLGHPERKSLISEVTRFLNKEYVDLVKTDPDFLFLKNQFNISDEETQKSIFRETLSMQRDDVERSLYIEREILRIGNQGIKLEPFLGMLESSIGTGLYVNDFLFLSQLLEANAFPEGSERTSTQWFVLSKLISIINSILKQRFCQVSSEDFFGLYHLHNWVCRAFGAQEFELDTISDKSRFFREVCVLQTRTLFMSSGFLEHSSLLSLSEEFLTKLRPTPFEPNAALIGPVHSLLKEYGPYLRSLAPSQEDMHAFQEDVAAQLSKLSFMVKSKASKR</sequence>
<dbReference type="EMBL" id="LN890573">
    <property type="protein sequence ID" value="CUS22896.1"/>
    <property type="molecule type" value="Genomic_DNA"/>
</dbReference>
<feature type="compositionally biased region" description="Low complexity" evidence="1">
    <location>
        <begin position="476"/>
        <end position="489"/>
    </location>
</feature>
<dbReference type="GO" id="GO:0005634">
    <property type="term" value="C:nucleus"/>
    <property type="evidence" value="ECO:0007669"/>
    <property type="project" value="InterPro"/>
</dbReference>
<gene>
    <name evidence="2" type="ORF">LAQU0_S07e02586g</name>
</gene>
<keyword evidence="3" id="KW-1185">Reference proteome</keyword>
<feature type="region of interest" description="Disordered" evidence="1">
    <location>
        <begin position="100"/>
        <end position="129"/>
    </location>
</feature>
<name>A0A0P1KUN1_9SACH</name>
<protein>
    <submittedName>
        <fullName evidence="2">LAQU0S07e02586g1_1</fullName>
    </submittedName>
</protein>
<evidence type="ECO:0000256" key="1">
    <source>
        <dbReference type="SAM" id="MobiDB-lite"/>
    </source>
</evidence>
<evidence type="ECO:0000313" key="3">
    <source>
        <dbReference type="Proteomes" id="UP000236544"/>
    </source>
</evidence>
<feature type="compositionally biased region" description="Basic and acidic residues" evidence="1">
    <location>
        <begin position="151"/>
        <end position="161"/>
    </location>
</feature>
<dbReference type="Pfam" id="PF09462">
    <property type="entry name" value="Mus7"/>
    <property type="match status" value="2"/>
</dbReference>
<dbReference type="GO" id="GO:0031297">
    <property type="term" value="P:replication fork processing"/>
    <property type="evidence" value="ECO:0007669"/>
    <property type="project" value="InterPro"/>
</dbReference>